<dbReference type="EC" id="1.3.99.2" evidence="11"/>
<keyword evidence="5 7" id="KW-0560">Oxidoreductase</keyword>
<evidence type="ECO:0000256" key="5">
    <source>
        <dbReference type="ARBA" id="ARBA00023002"/>
    </source>
</evidence>
<dbReference type="GO" id="GO:0050660">
    <property type="term" value="F:flavin adenine dinucleotide binding"/>
    <property type="evidence" value="ECO:0007669"/>
    <property type="project" value="InterPro"/>
</dbReference>
<dbReference type="PANTHER" id="PTHR43884">
    <property type="entry name" value="ACYL-COA DEHYDROGENASE"/>
    <property type="match status" value="1"/>
</dbReference>
<dbReference type="PROSITE" id="PS00073">
    <property type="entry name" value="ACYL_COA_DH_2"/>
    <property type="match status" value="1"/>
</dbReference>
<dbReference type="GO" id="GO:0003995">
    <property type="term" value="F:acyl-CoA dehydrogenase activity"/>
    <property type="evidence" value="ECO:0007669"/>
    <property type="project" value="InterPro"/>
</dbReference>
<feature type="domain" description="Acyl-CoA dehydrogenase/oxidase N-terminal" evidence="10">
    <location>
        <begin position="6"/>
        <end position="118"/>
    </location>
</feature>
<evidence type="ECO:0000256" key="3">
    <source>
        <dbReference type="ARBA" id="ARBA00022630"/>
    </source>
</evidence>
<evidence type="ECO:0000259" key="8">
    <source>
        <dbReference type="Pfam" id="PF00441"/>
    </source>
</evidence>
<feature type="domain" description="Acyl-CoA oxidase/dehydrogenase middle" evidence="9">
    <location>
        <begin position="122"/>
        <end position="218"/>
    </location>
</feature>
<dbReference type="KEGG" id="bao:BAMF_1935"/>
<dbReference type="PROSITE" id="PS00072">
    <property type="entry name" value="ACYL_COA_DH_1"/>
    <property type="match status" value="1"/>
</dbReference>
<evidence type="ECO:0000313" key="12">
    <source>
        <dbReference type="Proteomes" id="UP000006562"/>
    </source>
</evidence>
<dbReference type="PIRSF" id="PIRSF016578">
    <property type="entry name" value="HsaA"/>
    <property type="match status" value="1"/>
</dbReference>
<reference evidence="11 12" key="1">
    <citation type="journal article" date="2011" name="Int. J. Syst. Evol. Microbiol.">
        <title>Relationship of Bacillus amyloliquefaciens clades associated with strains DSM 7T and FZB42T: a proposal for Bacillus amyloliquefaciens subsp. amyloliquefaciens subsp. nov. and Bacillus amyloliquefaciens subsp. plantarum subsp. nov. based on complete genome sequence comparisons.</title>
        <authorList>
            <person name="Borriss R."/>
            <person name="Chen X.H."/>
            <person name="Rueckert C."/>
            <person name="Blom J."/>
            <person name="Becker A."/>
            <person name="Baumgarth B."/>
            <person name="Fan B."/>
            <person name="Pukall R."/>
            <person name="Schumann P."/>
            <person name="Sproer C."/>
            <person name="Junge H."/>
            <person name="Vater J."/>
            <person name="Puhler A."/>
            <person name="Klenk H.P."/>
        </authorList>
    </citation>
    <scope>NUCLEOTIDE SEQUENCE [LARGE SCALE GENOMIC DNA]</scope>
    <source>
        <strain evidence="12">DSM 7</strain>
    </source>
</reference>
<evidence type="ECO:0000256" key="2">
    <source>
        <dbReference type="ARBA" id="ARBA00009347"/>
    </source>
</evidence>
<keyword evidence="4 7" id="KW-0274">FAD</keyword>
<dbReference type="Pfam" id="PF02770">
    <property type="entry name" value="Acyl-CoA_dh_M"/>
    <property type="match status" value="1"/>
</dbReference>
<reference evidence="12" key="2">
    <citation type="journal article" date="2011" name="J. Biotechnol.">
        <title>Genome sequence of B. amyloliquefaciens type strain DSM7(T) reveals differences to plant-associated B. amyloliquefaciens FZB42.</title>
        <authorList>
            <person name="Ruckert C."/>
            <person name="Blom J."/>
            <person name="Chen X."/>
            <person name="Reva O."/>
            <person name="Borriss R."/>
        </authorList>
    </citation>
    <scope>NUCLEOTIDE SEQUENCE [LARGE SCALE GENOMIC DNA]</scope>
    <source>
        <strain evidence="12">DSM 7</strain>
    </source>
</reference>
<dbReference type="SUPFAM" id="SSF47203">
    <property type="entry name" value="Acyl-CoA dehydrogenase C-terminal domain-like"/>
    <property type="match status" value="1"/>
</dbReference>
<dbReference type="InterPro" id="IPR037069">
    <property type="entry name" value="AcylCoA_DH/ox_N_sf"/>
</dbReference>
<evidence type="ECO:0000259" key="9">
    <source>
        <dbReference type="Pfam" id="PF02770"/>
    </source>
</evidence>
<proteinExistence type="inferred from homology"/>
<dbReference type="AlphaFoldDB" id="A0A9P1JHX5"/>
<dbReference type="Gene3D" id="2.40.110.10">
    <property type="entry name" value="Butyryl-CoA Dehydrogenase, subunit A, domain 2"/>
    <property type="match status" value="1"/>
</dbReference>
<dbReference type="SUPFAM" id="SSF56645">
    <property type="entry name" value="Acyl-CoA dehydrogenase NM domain-like"/>
    <property type="match status" value="1"/>
</dbReference>
<dbReference type="InterPro" id="IPR006091">
    <property type="entry name" value="Acyl-CoA_Oxase/DH_mid-dom"/>
</dbReference>
<name>A0A9P1JHX5_BACAS</name>
<dbReference type="EMBL" id="FN597644">
    <property type="protein sequence ID" value="CBI43061.1"/>
    <property type="molecule type" value="Genomic_DNA"/>
</dbReference>
<evidence type="ECO:0000256" key="4">
    <source>
        <dbReference type="ARBA" id="ARBA00022827"/>
    </source>
</evidence>
<evidence type="ECO:0000313" key="11">
    <source>
        <dbReference type="EMBL" id="CBI43061.1"/>
    </source>
</evidence>
<dbReference type="Pfam" id="PF02771">
    <property type="entry name" value="Acyl-CoA_dh_N"/>
    <property type="match status" value="1"/>
</dbReference>
<accession>A0A9P1JHX5</accession>
<comment type="cofactor">
    <cofactor evidence="1 7">
        <name>FAD</name>
        <dbReference type="ChEBI" id="CHEBI:57692"/>
    </cofactor>
</comment>
<dbReference type="FunFam" id="1.20.140.10:FF:000004">
    <property type="entry name" value="Acyl-CoA dehydrogenase FadE25"/>
    <property type="match status" value="1"/>
</dbReference>
<protein>
    <submittedName>
        <fullName evidence="11">Acyl-CoA dehydrogenase, short-chain specific</fullName>
        <ecNumber evidence="11">1.3.99.2</ecNumber>
    </submittedName>
</protein>
<dbReference type="FunFam" id="2.40.110.10:FF:000009">
    <property type="entry name" value="Acyl-CoA dehydrogenase"/>
    <property type="match status" value="1"/>
</dbReference>
<evidence type="ECO:0000259" key="10">
    <source>
        <dbReference type="Pfam" id="PF02771"/>
    </source>
</evidence>
<gene>
    <name evidence="11" type="primary">yngJ</name>
    <name evidence="11" type="ordered locus">BAMF_1935</name>
</gene>
<dbReference type="Proteomes" id="UP000006562">
    <property type="component" value="Chromosome"/>
</dbReference>
<evidence type="ECO:0000256" key="6">
    <source>
        <dbReference type="ARBA" id="ARBA00052546"/>
    </source>
</evidence>
<dbReference type="InterPro" id="IPR009100">
    <property type="entry name" value="AcylCoA_DH/oxidase_NM_dom_sf"/>
</dbReference>
<evidence type="ECO:0000256" key="7">
    <source>
        <dbReference type="RuleBase" id="RU362125"/>
    </source>
</evidence>
<feature type="domain" description="Acyl-CoA dehydrogenase/oxidase C-terminal" evidence="8">
    <location>
        <begin position="231"/>
        <end position="379"/>
    </location>
</feature>
<dbReference type="InterPro" id="IPR006089">
    <property type="entry name" value="Acyl-CoA_DH_CS"/>
</dbReference>
<dbReference type="InterPro" id="IPR009075">
    <property type="entry name" value="AcylCo_DH/oxidase_C"/>
</dbReference>
<dbReference type="InterPro" id="IPR036250">
    <property type="entry name" value="AcylCo_DH-like_C"/>
</dbReference>
<dbReference type="CDD" id="cd01158">
    <property type="entry name" value="SCAD_SBCAD"/>
    <property type="match status" value="1"/>
</dbReference>
<dbReference type="InterPro" id="IPR013786">
    <property type="entry name" value="AcylCoA_DH/ox_N"/>
</dbReference>
<dbReference type="RefSeq" id="WP_013352472.1">
    <property type="nucleotide sequence ID" value="NC_014551.1"/>
</dbReference>
<dbReference type="PANTHER" id="PTHR43884:SF12">
    <property type="entry name" value="ISOVALERYL-COA DEHYDROGENASE, MITOCHONDRIAL-RELATED"/>
    <property type="match status" value="1"/>
</dbReference>
<comment type="similarity">
    <text evidence="2 7">Belongs to the acyl-CoA dehydrogenase family.</text>
</comment>
<keyword evidence="12" id="KW-1185">Reference proteome</keyword>
<evidence type="ECO:0000256" key="1">
    <source>
        <dbReference type="ARBA" id="ARBA00001974"/>
    </source>
</evidence>
<keyword evidence="3 7" id="KW-0285">Flavoprotein</keyword>
<dbReference type="Gene3D" id="1.20.140.10">
    <property type="entry name" value="Butyryl-CoA Dehydrogenase, subunit A, domain 3"/>
    <property type="match status" value="1"/>
</dbReference>
<dbReference type="Gene3D" id="1.10.540.10">
    <property type="entry name" value="Acyl-CoA dehydrogenase/oxidase, N-terminal domain"/>
    <property type="match status" value="1"/>
</dbReference>
<dbReference type="InterPro" id="IPR046373">
    <property type="entry name" value="Acyl-CoA_Oxase/DH_mid-dom_sf"/>
</dbReference>
<sequence>MNFQLTKEQQLVREMVRDFAKNEIAPKAHEVDQSAVFPADTFKKIGELGLLGIPFPEEYGGAGGDTISYAIAVEEIGKACGSTGLSYAAAVSLGASPLYYFGTEQQKQEHLTPLASGKALGSFGLTEPNAGSDAGGTQTKAEKKGDDYVINGEKCWITNANYARTVIVTAVTGKNSAGKPIISALIVPTDTPGFTITNPYDKMGVRGSDTAELVLEDVRVPADNLLGDPEKGFKQFLYTLDGGRISIAALAVGIAQGALEASLSYAKERKQFGSPISSFQAIQFKLADMAMEIDLARQMVLKAAWLKDQNLPFTKEAAFAKLYASEMAVRTCLQAIQIHGGSGYMKEYGVERMLRDAKLMEIGEGTSEIQRMVIARQLLK</sequence>
<organism evidence="11 12">
    <name type="scientific">Bacillus amyloliquefaciens (strain ATCC 23350 / DSM 7 / BCRC 11601 / CCUG 28519 / NBRC 15535 / NRRL B-14393 / F)</name>
    <dbReference type="NCBI Taxonomy" id="692420"/>
    <lineage>
        <taxon>Bacteria</taxon>
        <taxon>Bacillati</taxon>
        <taxon>Bacillota</taxon>
        <taxon>Bacilli</taxon>
        <taxon>Bacillales</taxon>
        <taxon>Bacillaceae</taxon>
        <taxon>Bacillus</taxon>
        <taxon>Bacillus amyloliquefaciens group</taxon>
    </lineage>
</organism>
<comment type="catalytic activity">
    <reaction evidence="6">
        <text>a 2,3-saturated acyl-CoA + A = a 2,3-dehydroacyl-CoA + AH2</text>
        <dbReference type="Rhea" id="RHEA:48608"/>
        <dbReference type="ChEBI" id="CHEBI:13193"/>
        <dbReference type="ChEBI" id="CHEBI:17499"/>
        <dbReference type="ChEBI" id="CHEBI:60015"/>
        <dbReference type="ChEBI" id="CHEBI:65111"/>
    </reaction>
</comment>
<dbReference type="Pfam" id="PF00441">
    <property type="entry name" value="Acyl-CoA_dh_1"/>
    <property type="match status" value="1"/>
</dbReference>
<dbReference type="FunFam" id="1.10.540.10:FF:000002">
    <property type="entry name" value="Acyl-CoA dehydrogenase FadE19"/>
    <property type="match status" value="1"/>
</dbReference>